<name>A0ABY4CH97_9BACL</name>
<dbReference type="SFLD" id="SFLDG01072">
    <property type="entry name" value="dehydrogenase_like"/>
    <property type="match status" value="1"/>
</dbReference>
<dbReference type="NCBIfam" id="TIGR04085">
    <property type="entry name" value="rSAM_more_4Fe4S"/>
    <property type="match status" value="1"/>
</dbReference>
<dbReference type="EMBL" id="CP089291">
    <property type="protein sequence ID" value="UOF88756.1"/>
    <property type="molecule type" value="Genomic_DNA"/>
</dbReference>
<proteinExistence type="inferred from homology"/>
<dbReference type="SUPFAM" id="SSF102114">
    <property type="entry name" value="Radical SAM enzymes"/>
    <property type="match status" value="1"/>
</dbReference>
<dbReference type="SFLD" id="SFLDG01386">
    <property type="entry name" value="main_SPASM_domain-containing"/>
    <property type="match status" value="1"/>
</dbReference>
<dbReference type="InterPro" id="IPR013785">
    <property type="entry name" value="Aldolase_TIM"/>
</dbReference>
<dbReference type="SFLD" id="SFLDF00285">
    <property type="entry name" value="anaerobic_Ser-type_sulfatase-m"/>
    <property type="match status" value="1"/>
</dbReference>
<evidence type="ECO:0000259" key="7">
    <source>
        <dbReference type="PROSITE" id="PS51918"/>
    </source>
</evidence>
<dbReference type="Gene3D" id="3.20.20.70">
    <property type="entry name" value="Aldolase class I"/>
    <property type="match status" value="1"/>
</dbReference>
<evidence type="ECO:0000256" key="4">
    <source>
        <dbReference type="ARBA" id="ARBA00023004"/>
    </source>
</evidence>
<dbReference type="RefSeq" id="WP_347435435.1">
    <property type="nucleotide sequence ID" value="NZ_CP089291.1"/>
</dbReference>
<sequence>MSQSCLSSSNKGSIGVMWKTVSEDCNLACDYCYYSRVGGKIGPKVKRIDSRILEKFIKEYMSYSRGAVSFAWQGGEPLLAGLDFFEEVVHLQAKYAQPHTIISNAIQTNATLMNEDWARFLRKYNFLVGVSLDGPKEVHDARRVTRSGAGSFDRVMQGVRHLRDAKVDFNILTVIHENNIRHAKELMEFYVKEDFDYVQFIPCMDFRAQETNKSPNYLISPEDYGQFLCDTFDIWYNDGNPTMSVRFFDNMLSVYLHQEAELCIHRKTCPQTLILEQNGDAYPCDFFISDDYKLGNVGTDSLKDILSNLIYESFHSKKPNLPDKCKSCDFLHLCHGGCPRNRSWNIVDDTVEADYFCDSYYRIYSYAHERMLKLAEKIKANRLQDYLQRGGKLPGRNDPCICGSGKKFKKCCESYRYKSSVAL</sequence>
<evidence type="ECO:0000256" key="3">
    <source>
        <dbReference type="ARBA" id="ARBA00022723"/>
    </source>
</evidence>
<dbReference type="NCBIfam" id="TIGR03942">
    <property type="entry name" value="sulfatase_rSAM"/>
    <property type="match status" value="1"/>
</dbReference>
<dbReference type="PROSITE" id="PS51918">
    <property type="entry name" value="RADICAL_SAM"/>
    <property type="match status" value="1"/>
</dbReference>
<dbReference type="InterPro" id="IPR034491">
    <property type="entry name" value="Anaerob_Ser_sulfatase-maturase"/>
</dbReference>
<dbReference type="Proteomes" id="UP000830167">
    <property type="component" value="Chromosome"/>
</dbReference>
<accession>A0ABY4CH97</accession>
<dbReference type="PANTHER" id="PTHR43273:SF3">
    <property type="entry name" value="ANAEROBIC SULFATASE-MATURATING ENZYME HOMOLOG ASLB-RELATED"/>
    <property type="match status" value="1"/>
</dbReference>
<evidence type="ECO:0000256" key="1">
    <source>
        <dbReference type="ARBA" id="ARBA00001966"/>
    </source>
</evidence>
<feature type="domain" description="Radical SAM core" evidence="7">
    <location>
        <begin position="10"/>
        <end position="237"/>
    </location>
</feature>
<keyword evidence="4" id="KW-0408">Iron</keyword>
<keyword evidence="5" id="KW-0411">Iron-sulfur</keyword>
<reference evidence="8" key="1">
    <citation type="submission" date="2021-12" db="EMBL/GenBank/DDBJ databases">
        <title>Alicyclobacillaceae gen. nov., sp. nov., isolated from chalcocite enrichment system.</title>
        <authorList>
            <person name="Jiang Z."/>
        </authorList>
    </citation>
    <scope>NUCLEOTIDE SEQUENCE</scope>
    <source>
        <strain evidence="8">MYW30-H2</strain>
    </source>
</reference>
<dbReference type="PANTHER" id="PTHR43273">
    <property type="entry name" value="ANAEROBIC SULFATASE-MATURATING ENZYME HOMOLOG ASLB-RELATED"/>
    <property type="match status" value="1"/>
</dbReference>
<dbReference type="InterPro" id="IPR017200">
    <property type="entry name" value="PqqE-like"/>
</dbReference>
<evidence type="ECO:0000256" key="6">
    <source>
        <dbReference type="ARBA" id="ARBA00023601"/>
    </source>
</evidence>
<dbReference type="InterPro" id="IPR007197">
    <property type="entry name" value="rSAM"/>
</dbReference>
<gene>
    <name evidence="8" type="ORF">LSG31_12440</name>
</gene>
<evidence type="ECO:0000256" key="5">
    <source>
        <dbReference type="ARBA" id="ARBA00023014"/>
    </source>
</evidence>
<evidence type="ECO:0000313" key="9">
    <source>
        <dbReference type="Proteomes" id="UP000830167"/>
    </source>
</evidence>
<dbReference type="Pfam" id="PF13186">
    <property type="entry name" value="SPASM"/>
    <property type="match status" value="1"/>
</dbReference>
<dbReference type="SFLD" id="SFLDS00029">
    <property type="entry name" value="Radical_SAM"/>
    <property type="match status" value="1"/>
</dbReference>
<evidence type="ECO:0000256" key="2">
    <source>
        <dbReference type="ARBA" id="ARBA00022691"/>
    </source>
</evidence>
<evidence type="ECO:0000313" key="8">
    <source>
        <dbReference type="EMBL" id="UOF88756.1"/>
    </source>
</evidence>
<comment type="similarity">
    <text evidence="6">Belongs to the radical SAM superfamily. Anaerobic sulfatase-maturating enzyme family.</text>
</comment>
<dbReference type="SUPFAM" id="SSF103642">
    <property type="entry name" value="Sec-C motif"/>
    <property type="match status" value="1"/>
</dbReference>
<keyword evidence="9" id="KW-1185">Reference proteome</keyword>
<keyword evidence="2" id="KW-0949">S-adenosyl-L-methionine</keyword>
<protein>
    <submittedName>
        <fullName evidence="8">Anaerobic sulfatase maturase</fullName>
    </submittedName>
</protein>
<keyword evidence="3" id="KW-0479">Metal-binding</keyword>
<dbReference type="Pfam" id="PF04055">
    <property type="entry name" value="Radical_SAM"/>
    <property type="match status" value="1"/>
</dbReference>
<dbReference type="Pfam" id="PF02810">
    <property type="entry name" value="SEC-C"/>
    <property type="match status" value="1"/>
</dbReference>
<dbReference type="InterPro" id="IPR023867">
    <property type="entry name" value="Sulphatase_maturase_rSAM"/>
</dbReference>
<dbReference type="InterPro" id="IPR023885">
    <property type="entry name" value="4Fe4S-binding_SPASM_dom"/>
</dbReference>
<dbReference type="SFLD" id="SFLDG01067">
    <property type="entry name" value="SPASM/twitch_domain_containing"/>
    <property type="match status" value="1"/>
</dbReference>
<dbReference type="CDD" id="cd01335">
    <property type="entry name" value="Radical_SAM"/>
    <property type="match status" value="1"/>
</dbReference>
<dbReference type="SFLD" id="SFLDG01384">
    <property type="entry name" value="thioether_bond_formation_requi"/>
    <property type="match status" value="1"/>
</dbReference>
<dbReference type="InterPro" id="IPR004027">
    <property type="entry name" value="SEC_C_motif"/>
</dbReference>
<dbReference type="InterPro" id="IPR058240">
    <property type="entry name" value="rSAM_sf"/>
</dbReference>
<comment type="cofactor">
    <cofactor evidence="1">
        <name>[4Fe-4S] cluster</name>
        <dbReference type="ChEBI" id="CHEBI:49883"/>
    </cofactor>
</comment>
<dbReference type="PIRSF" id="PIRSF037420">
    <property type="entry name" value="PQQ_syn_pqqE"/>
    <property type="match status" value="1"/>
</dbReference>
<organism evidence="8 9">
    <name type="scientific">Fodinisporobacter ferrooxydans</name>
    <dbReference type="NCBI Taxonomy" id="2901836"/>
    <lineage>
        <taxon>Bacteria</taxon>
        <taxon>Bacillati</taxon>
        <taxon>Bacillota</taxon>
        <taxon>Bacilli</taxon>
        <taxon>Bacillales</taxon>
        <taxon>Alicyclobacillaceae</taxon>
        <taxon>Fodinisporobacter</taxon>
    </lineage>
</organism>